<name>A0AAP7W6V4_BACMY</name>
<evidence type="ECO:0000256" key="1">
    <source>
        <dbReference type="SAM" id="MobiDB-lite"/>
    </source>
</evidence>
<feature type="compositionally biased region" description="Polar residues" evidence="1">
    <location>
        <begin position="39"/>
        <end position="56"/>
    </location>
</feature>
<evidence type="ECO:0008006" key="5">
    <source>
        <dbReference type="Google" id="ProtNLM"/>
    </source>
</evidence>
<comment type="caution">
    <text evidence="3">The sequence shown here is derived from an EMBL/GenBank/DDBJ whole genome shotgun (WGS) entry which is preliminary data.</text>
</comment>
<gene>
    <name evidence="3" type="ORF">S3E15_01378</name>
</gene>
<accession>A0AAP7W6V4</accession>
<evidence type="ECO:0000256" key="2">
    <source>
        <dbReference type="SAM" id="SignalP"/>
    </source>
</evidence>
<feature type="compositionally biased region" description="Basic and acidic residues" evidence="1">
    <location>
        <begin position="69"/>
        <end position="78"/>
    </location>
</feature>
<evidence type="ECO:0000313" key="4">
    <source>
        <dbReference type="Proteomes" id="UP000194131"/>
    </source>
</evidence>
<feature type="region of interest" description="Disordered" evidence="1">
    <location>
        <begin position="31"/>
        <end position="174"/>
    </location>
</feature>
<dbReference type="Proteomes" id="UP000194131">
    <property type="component" value="Unassembled WGS sequence"/>
</dbReference>
<sequence length="174" mass="18180">MIKTLLAGALLSTGLVAGGAVGADDAKMDNLKSNEDSSKQVITQSADGTTSFSQNFDLPKDAVPATPKGDAKTVERTEGTGSQEGKMVPTKEGTDSQPGFEMGAHEKPEHAKTVERTEGTGSQEGKMVPAKEGTDSQSGFEMGAHEKPEHAKTVERTEGTDSQEGKMVPTKEGN</sequence>
<feature type="compositionally biased region" description="Basic and acidic residues" evidence="1">
    <location>
        <begin position="103"/>
        <end position="118"/>
    </location>
</feature>
<organism evidence="3 4">
    <name type="scientific">Bacillus mycoides</name>
    <dbReference type="NCBI Taxonomy" id="1405"/>
    <lineage>
        <taxon>Bacteria</taxon>
        <taxon>Bacillati</taxon>
        <taxon>Bacillota</taxon>
        <taxon>Bacilli</taxon>
        <taxon>Bacillales</taxon>
        <taxon>Bacillaceae</taxon>
        <taxon>Bacillus</taxon>
        <taxon>Bacillus cereus group</taxon>
    </lineage>
</organism>
<keyword evidence="2" id="KW-0732">Signal</keyword>
<proteinExistence type="predicted"/>
<dbReference type="AlphaFoldDB" id="A0AAP7W6V4"/>
<feature type="compositionally biased region" description="Basic and acidic residues" evidence="1">
    <location>
        <begin position="143"/>
        <end position="159"/>
    </location>
</feature>
<dbReference type="EMBL" id="MRWU01000013">
    <property type="protein sequence ID" value="OSX91012.1"/>
    <property type="molecule type" value="Genomic_DNA"/>
</dbReference>
<evidence type="ECO:0000313" key="3">
    <source>
        <dbReference type="EMBL" id="OSX91012.1"/>
    </source>
</evidence>
<protein>
    <recommendedName>
        <fullName evidence="5">Alpha-ketoglutarate permease</fullName>
    </recommendedName>
</protein>
<dbReference type="RefSeq" id="WP_087963061.1">
    <property type="nucleotide sequence ID" value="NZ_CP189792.1"/>
</dbReference>
<reference evidence="3 4" key="1">
    <citation type="submission" date="2016-12" db="EMBL/GenBank/DDBJ databases">
        <title>Genome Sequences of Twelve Sporeforming Bacillus Species Isolated from Foods.</title>
        <authorList>
            <person name="De Jong A."/>
            <person name="Holsappel S."/>
            <person name="Kuipers O.P."/>
        </authorList>
    </citation>
    <scope>NUCLEOTIDE SEQUENCE [LARGE SCALE GENOMIC DNA]</scope>
    <source>
        <strain evidence="3 4">S3E15</strain>
    </source>
</reference>
<feature type="chain" id="PRO_5042832270" description="Alpha-ketoglutarate permease" evidence="2">
    <location>
        <begin position="23"/>
        <end position="174"/>
    </location>
</feature>
<feature type="signal peptide" evidence="2">
    <location>
        <begin position="1"/>
        <end position="22"/>
    </location>
</feature>